<dbReference type="PANTHER" id="PTHR43537">
    <property type="entry name" value="TRANSCRIPTIONAL REGULATOR, GNTR FAMILY"/>
    <property type="match status" value="1"/>
</dbReference>
<dbReference type="CDD" id="cd07377">
    <property type="entry name" value="WHTH_GntR"/>
    <property type="match status" value="1"/>
</dbReference>
<evidence type="ECO:0000313" key="5">
    <source>
        <dbReference type="EMBL" id="BDP43883.1"/>
    </source>
</evidence>
<dbReference type="PRINTS" id="PR00035">
    <property type="entry name" value="HTHGNTR"/>
</dbReference>
<sequence>MTDQLREDILNGLYLPGQALIQEELSQGYGVSRLPVREALQRLEGEGLVRQEGKRGVVVAHLDPFEAEDLALMRAQLEPLALELAFGHLTKAQLGRAEDLVDAMAREDDARQHGRLNWAFHRTLYEPAHRARLLHTLDVLHRSADRYMRFQFNVIDNKRQSQQEHSALLAALRAQDLGEAQRVLEHHIVDAGIQLVAFLHTHLNTPERTHTRRP</sequence>
<dbReference type="Proteomes" id="UP001064971">
    <property type="component" value="Plasmid pDAETH-1"/>
</dbReference>
<dbReference type="SUPFAM" id="SSF48008">
    <property type="entry name" value="GntR ligand-binding domain-like"/>
    <property type="match status" value="1"/>
</dbReference>
<keyword evidence="2" id="KW-0238">DNA-binding</keyword>
<keyword evidence="5" id="KW-0614">Plasmid</keyword>
<organism evidence="5 6">
    <name type="scientific">Deinococcus aetherius</name>
    <dbReference type="NCBI Taxonomy" id="200252"/>
    <lineage>
        <taxon>Bacteria</taxon>
        <taxon>Thermotogati</taxon>
        <taxon>Deinococcota</taxon>
        <taxon>Deinococci</taxon>
        <taxon>Deinococcales</taxon>
        <taxon>Deinococcaceae</taxon>
        <taxon>Deinococcus</taxon>
    </lineage>
</organism>
<dbReference type="Gene3D" id="1.20.120.530">
    <property type="entry name" value="GntR ligand-binding domain-like"/>
    <property type="match status" value="1"/>
</dbReference>
<dbReference type="InterPro" id="IPR008920">
    <property type="entry name" value="TF_FadR/GntR_C"/>
</dbReference>
<proteinExistence type="predicted"/>
<evidence type="ECO:0000256" key="2">
    <source>
        <dbReference type="ARBA" id="ARBA00023125"/>
    </source>
</evidence>
<feature type="domain" description="HTH gntR-type" evidence="4">
    <location>
        <begin position="1"/>
        <end position="62"/>
    </location>
</feature>
<dbReference type="InterPro" id="IPR011711">
    <property type="entry name" value="GntR_C"/>
</dbReference>
<reference evidence="5" key="1">
    <citation type="submission" date="2022-07" db="EMBL/GenBank/DDBJ databases">
        <title>Complete Genome Sequence of the Radioresistant Bacterium Deinococcus aetherius ST0316, Isolated from the Air Dust collected in Lower Stratosphere above Japan.</title>
        <authorList>
            <person name="Satoh K."/>
            <person name="Hagiwara K."/>
            <person name="Katsumata K."/>
            <person name="Kubo A."/>
            <person name="Yokobori S."/>
            <person name="Yamagishi A."/>
            <person name="Oono Y."/>
            <person name="Narumi I."/>
        </authorList>
    </citation>
    <scope>NUCLEOTIDE SEQUENCE</scope>
    <source>
        <strain evidence="5">ST0316</strain>
        <plasmid evidence="5">pDAETH-1</plasmid>
    </source>
</reference>
<dbReference type="PANTHER" id="PTHR43537:SF41">
    <property type="entry name" value="TRANSCRIPTIONAL REGULATORY PROTEIN"/>
    <property type="match status" value="1"/>
</dbReference>
<dbReference type="Pfam" id="PF00392">
    <property type="entry name" value="GntR"/>
    <property type="match status" value="1"/>
</dbReference>
<evidence type="ECO:0000256" key="3">
    <source>
        <dbReference type="ARBA" id="ARBA00023163"/>
    </source>
</evidence>
<dbReference type="PROSITE" id="PS50949">
    <property type="entry name" value="HTH_GNTR"/>
    <property type="match status" value="1"/>
</dbReference>
<evidence type="ECO:0000313" key="6">
    <source>
        <dbReference type="Proteomes" id="UP001064971"/>
    </source>
</evidence>
<evidence type="ECO:0000256" key="1">
    <source>
        <dbReference type="ARBA" id="ARBA00023015"/>
    </source>
</evidence>
<dbReference type="EMBL" id="AP026561">
    <property type="protein sequence ID" value="BDP43883.1"/>
    <property type="molecule type" value="Genomic_DNA"/>
</dbReference>
<geneLocation type="plasmid" evidence="5 6">
    <name>pDAETH-1</name>
</geneLocation>
<keyword evidence="6" id="KW-1185">Reference proteome</keyword>
<dbReference type="Gene3D" id="1.10.10.10">
    <property type="entry name" value="Winged helix-like DNA-binding domain superfamily/Winged helix DNA-binding domain"/>
    <property type="match status" value="1"/>
</dbReference>
<keyword evidence="3" id="KW-0804">Transcription</keyword>
<dbReference type="InterPro" id="IPR036388">
    <property type="entry name" value="WH-like_DNA-bd_sf"/>
</dbReference>
<dbReference type="SMART" id="SM00345">
    <property type="entry name" value="HTH_GNTR"/>
    <property type="match status" value="1"/>
</dbReference>
<dbReference type="InterPro" id="IPR000524">
    <property type="entry name" value="Tscrpt_reg_HTH_GntR"/>
</dbReference>
<dbReference type="Pfam" id="PF07729">
    <property type="entry name" value="FCD"/>
    <property type="match status" value="1"/>
</dbReference>
<accession>A0ABN6RPV9</accession>
<dbReference type="InterPro" id="IPR036390">
    <property type="entry name" value="WH_DNA-bd_sf"/>
</dbReference>
<name>A0ABN6RPV9_9DEIO</name>
<protein>
    <submittedName>
        <fullName evidence="5">GntR family transcriptional regulator</fullName>
    </submittedName>
</protein>
<keyword evidence="1" id="KW-0805">Transcription regulation</keyword>
<dbReference type="SMART" id="SM00895">
    <property type="entry name" value="FCD"/>
    <property type="match status" value="1"/>
</dbReference>
<dbReference type="SUPFAM" id="SSF46785">
    <property type="entry name" value="Winged helix' DNA-binding domain"/>
    <property type="match status" value="1"/>
</dbReference>
<gene>
    <name evidence="5" type="ORF">DAETH_38520</name>
</gene>
<evidence type="ECO:0000259" key="4">
    <source>
        <dbReference type="PROSITE" id="PS50949"/>
    </source>
</evidence>